<evidence type="ECO:0008006" key="6">
    <source>
        <dbReference type="Google" id="ProtNLM"/>
    </source>
</evidence>
<evidence type="ECO:0000313" key="4">
    <source>
        <dbReference type="Proteomes" id="UP000243361"/>
    </source>
</evidence>
<comment type="caution">
    <text evidence="2">The sequence shown here is derived from an EMBL/GenBank/DDBJ whole genome shotgun (WGS) entry which is preliminary data.</text>
</comment>
<dbReference type="Gene3D" id="1.20.120.740">
    <property type="entry name" value="YgfB uncharacterised protein family UPF0149, PF03695"/>
    <property type="match status" value="1"/>
</dbReference>
<dbReference type="EMBL" id="MUIE01000273">
    <property type="protein sequence ID" value="OQX33714.1"/>
    <property type="molecule type" value="Genomic_DNA"/>
</dbReference>
<evidence type="ECO:0000313" key="3">
    <source>
        <dbReference type="EMBL" id="PUE03258.1"/>
    </source>
</evidence>
<accession>A0A657PJC2</accession>
<dbReference type="EMBL" id="PQCO01000163">
    <property type="protein sequence ID" value="PUE03258.1"/>
    <property type="molecule type" value="Genomic_DNA"/>
</dbReference>
<evidence type="ECO:0000313" key="5">
    <source>
        <dbReference type="Proteomes" id="UP000250928"/>
    </source>
</evidence>
<keyword evidence="4" id="KW-1185">Reference proteome</keyword>
<dbReference type="Proteomes" id="UP000250928">
    <property type="component" value="Unassembled WGS sequence"/>
</dbReference>
<evidence type="ECO:0000256" key="1">
    <source>
        <dbReference type="ARBA" id="ARBA00038308"/>
    </source>
</evidence>
<evidence type="ECO:0000313" key="2">
    <source>
        <dbReference type="EMBL" id="OQX33714.1"/>
    </source>
</evidence>
<dbReference type="InterPro" id="IPR036255">
    <property type="entry name" value="YgfB-like_sf"/>
</dbReference>
<dbReference type="PANTHER" id="PTHR37528:SF1">
    <property type="entry name" value="UPF0149 PROTEIN YGFB"/>
    <property type="match status" value="1"/>
</dbReference>
<dbReference type="AlphaFoldDB" id="A0A657PJC2"/>
<comment type="similarity">
    <text evidence="1">Belongs to the UPF0149 family.</text>
</comment>
<reference evidence="2 4" key="1">
    <citation type="submission" date="2017-02" db="EMBL/GenBank/DDBJ databases">
        <title>Novel co-symbiosis in the unique lucinid bivalve Phacoides pectinatus.</title>
        <authorList>
            <person name="Lim S.J."/>
            <person name="Davis B.G."/>
            <person name="Gill D.E."/>
            <person name="Engel A.S."/>
            <person name="Anderson L.C."/>
            <person name="Campbell B.J."/>
        </authorList>
    </citation>
    <scope>NUCLEOTIDE SEQUENCE [LARGE SCALE GENOMIC DNA]</scope>
    <source>
        <strain evidence="2">LUC13016_P6</strain>
    </source>
</reference>
<dbReference type="PANTHER" id="PTHR37528">
    <property type="entry name" value="UPF0149 PROTEIN YGFB"/>
    <property type="match status" value="1"/>
</dbReference>
<protein>
    <recommendedName>
        <fullName evidence="6">YecA family protein</fullName>
    </recommendedName>
</protein>
<dbReference type="GO" id="GO:0005829">
    <property type="term" value="C:cytosol"/>
    <property type="evidence" value="ECO:0007669"/>
    <property type="project" value="TreeGrafter"/>
</dbReference>
<sequence>MAQGSWDYERLEHPLGTAGVEEGAAQVHGLLCGLLCVDIERPLERLLGEVMPDASAGELSVQECRVALGEIQDQTREALAGPGFGFAPLLPPEGWPLTERAGALAEWCQGFLYGIGLAGPLDPETLSREAREALNDLAEITRIDLDALGGDDEEQEQEQEEQALTEIVEFVRVAVLLLREELIHDRQ</sequence>
<dbReference type="Proteomes" id="UP000243361">
    <property type="component" value="Unassembled WGS sequence"/>
</dbReference>
<name>A0A657PJC2_9GAMM</name>
<dbReference type="SUPFAM" id="SSF101327">
    <property type="entry name" value="YgfB-like"/>
    <property type="match status" value="1"/>
</dbReference>
<proteinExistence type="inferred from homology"/>
<dbReference type="Pfam" id="PF03695">
    <property type="entry name" value="UPF0149"/>
    <property type="match status" value="1"/>
</dbReference>
<organism evidence="2 4">
    <name type="scientific">Candidatus Sedimenticola endophacoides</name>
    <dbReference type="NCBI Taxonomy" id="2548426"/>
    <lineage>
        <taxon>Bacteria</taxon>
        <taxon>Pseudomonadati</taxon>
        <taxon>Pseudomonadota</taxon>
        <taxon>Gammaproteobacteria</taxon>
        <taxon>Chromatiales</taxon>
        <taxon>Sedimenticolaceae</taxon>
        <taxon>Sedimenticola</taxon>
    </lineage>
</organism>
<gene>
    <name evidence="2" type="ORF">B0D84_04250</name>
    <name evidence="3" type="ORF">C3L24_04925</name>
</gene>
<dbReference type="InterPro" id="IPR011978">
    <property type="entry name" value="YgfB-like"/>
</dbReference>
<reference evidence="3 5" key="2">
    <citation type="submission" date="2018-01" db="EMBL/GenBank/DDBJ databases">
        <title>Novel co-symbiosis in the lucinid bivalve Phacoides pectinatus.</title>
        <authorList>
            <person name="Lim S.J."/>
            <person name="Davis B.G."/>
            <person name="Gill D.E."/>
            <person name="Engel A.S."/>
            <person name="Anderson L.C."/>
            <person name="Campbell B.J."/>
        </authorList>
    </citation>
    <scope>NUCLEOTIDE SEQUENCE [LARGE SCALE GENOMIC DNA]</scope>
    <source>
        <strain evidence="3">N3_P5</strain>
    </source>
</reference>